<dbReference type="EMBL" id="KI968819">
    <property type="protein sequence ID" value="EUN22183.1"/>
    <property type="molecule type" value="Genomic_DNA"/>
</dbReference>
<dbReference type="RefSeq" id="XP_014551761.1">
    <property type="nucleotide sequence ID" value="XM_014696275.1"/>
</dbReference>
<protein>
    <recommendedName>
        <fullName evidence="12">PUM-HD domain-containing protein</fullName>
    </recommendedName>
</protein>
<evidence type="ECO:0000256" key="4">
    <source>
        <dbReference type="ARBA" id="ARBA00022793"/>
    </source>
</evidence>
<evidence type="ECO:0000313" key="11">
    <source>
        <dbReference type="Proteomes" id="UP000054337"/>
    </source>
</evidence>
<dbReference type="Gene3D" id="3.40.640.10">
    <property type="entry name" value="Type I PLP-dependent aspartate aminotransferase-like (Major domain)"/>
    <property type="match status" value="1"/>
</dbReference>
<organism evidence="10 11">
    <name type="scientific">Bipolaris victoriae (strain FI3)</name>
    <name type="common">Victoria blight of oats agent</name>
    <name type="synonym">Cochliobolus victoriae</name>
    <dbReference type="NCBI Taxonomy" id="930091"/>
    <lineage>
        <taxon>Eukaryota</taxon>
        <taxon>Fungi</taxon>
        <taxon>Dikarya</taxon>
        <taxon>Ascomycota</taxon>
        <taxon>Pezizomycotina</taxon>
        <taxon>Dothideomycetes</taxon>
        <taxon>Pleosporomycetidae</taxon>
        <taxon>Pleosporales</taxon>
        <taxon>Pleosporineae</taxon>
        <taxon>Pleosporaceae</taxon>
        <taxon>Bipolaris</taxon>
    </lineage>
</organism>
<dbReference type="GO" id="GO:0019752">
    <property type="term" value="P:carboxylic acid metabolic process"/>
    <property type="evidence" value="ECO:0007669"/>
    <property type="project" value="InterPro"/>
</dbReference>
<feature type="modified residue" description="N6-(pyridoxal phosphate)lysine" evidence="8">
    <location>
        <position position="994"/>
    </location>
</feature>
<dbReference type="InterPro" id="IPR016024">
    <property type="entry name" value="ARM-type_fold"/>
</dbReference>
<dbReference type="Pfam" id="PF22493">
    <property type="entry name" value="PUF_NOP9"/>
    <property type="match status" value="1"/>
</dbReference>
<dbReference type="Gene3D" id="3.90.1150.170">
    <property type="match status" value="1"/>
</dbReference>
<evidence type="ECO:0000256" key="5">
    <source>
        <dbReference type="ARBA" id="ARBA00022898"/>
    </source>
</evidence>
<evidence type="ECO:0008006" key="12">
    <source>
        <dbReference type="Google" id="ProtNLM"/>
    </source>
</evidence>
<evidence type="ECO:0000256" key="2">
    <source>
        <dbReference type="ARBA" id="ARBA00009533"/>
    </source>
</evidence>
<dbReference type="PANTHER" id="PTHR45677">
    <property type="entry name" value="GLUTAMATE DECARBOXYLASE-RELATED"/>
    <property type="match status" value="1"/>
</dbReference>
<keyword evidence="3" id="KW-0677">Repeat</keyword>
<dbReference type="SMART" id="SM00025">
    <property type="entry name" value="Pumilio"/>
    <property type="match status" value="7"/>
</dbReference>
<dbReference type="SUPFAM" id="SSF53383">
    <property type="entry name" value="PLP-dependent transferases"/>
    <property type="match status" value="1"/>
</dbReference>
<gene>
    <name evidence="10" type="ORF">COCVIDRAFT_30753</name>
</gene>
<reference evidence="10 11" key="1">
    <citation type="journal article" date="2013" name="PLoS Genet.">
        <title>Comparative genome structure, secondary metabolite, and effector coding capacity across Cochliobolus pathogens.</title>
        <authorList>
            <person name="Condon B.J."/>
            <person name="Leng Y."/>
            <person name="Wu D."/>
            <person name="Bushley K.E."/>
            <person name="Ohm R.A."/>
            <person name="Otillar R."/>
            <person name="Martin J."/>
            <person name="Schackwitz W."/>
            <person name="Grimwood J."/>
            <person name="MohdZainudin N."/>
            <person name="Xue C."/>
            <person name="Wang R."/>
            <person name="Manning V.A."/>
            <person name="Dhillon B."/>
            <person name="Tu Z.J."/>
            <person name="Steffenson B.J."/>
            <person name="Salamov A."/>
            <person name="Sun H."/>
            <person name="Lowry S."/>
            <person name="LaButti K."/>
            <person name="Han J."/>
            <person name="Copeland A."/>
            <person name="Lindquist E."/>
            <person name="Barry K."/>
            <person name="Schmutz J."/>
            <person name="Baker S.E."/>
            <person name="Ciuffetti L.M."/>
            <person name="Grigoriev I.V."/>
            <person name="Zhong S."/>
            <person name="Turgeon B.G."/>
        </authorList>
    </citation>
    <scope>NUCLEOTIDE SEQUENCE [LARGE SCALE GENOMIC DNA]</scope>
    <source>
        <strain evidence="10 11">FI3</strain>
    </source>
</reference>
<keyword evidence="5 8" id="KW-0663">Pyridoxal phosphate</keyword>
<comment type="cofactor">
    <cofactor evidence="1 8">
        <name>pyridoxal 5'-phosphate</name>
        <dbReference type="ChEBI" id="CHEBI:597326"/>
    </cofactor>
</comment>
<dbReference type="InterPro" id="IPR002129">
    <property type="entry name" value="PyrdxlP-dep_de-COase"/>
</dbReference>
<evidence type="ECO:0000313" key="10">
    <source>
        <dbReference type="EMBL" id="EUN22183.1"/>
    </source>
</evidence>
<keyword evidence="4" id="KW-0210">Decarboxylase</keyword>
<dbReference type="GeneID" id="26254612"/>
<evidence type="ECO:0000256" key="3">
    <source>
        <dbReference type="ARBA" id="ARBA00022737"/>
    </source>
</evidence>
<proteinExistence type="inferred from homology"/>
<dbReference type="HOGENOM" id="CLU_002310_1_0_1"/>
<feature type="region of interest" description="Disordered" evidence="9">
    <location>
        <begin position="1"/>
        <end position="44"/>
    </location>
</feature>
<keyword evidence="6" id="KW-0456">Lyase</keyword>
<dbReference type="InterPro" id="IPR015421">
    <property type="entry name" value="PyrdxlP-dep_Trfase_major"/>
</dbReference>
<dbReference type="InterPro" id="IPR015424">
    <property type="entry name" value="PyrdxlP-dep_Trfase"/>
</dbReference>
<evidence type="ECO:0000256" key="7">
    <source>
        <dbReference type="ARBA" id="ARBA00024893"/>
    </source>
</evidence>
<dbReference type="InterPro" id="IPR001313">
    <property type="entry name" value="Pumilio_RNA-bd_rpt"/>
</dbReference>
<evidence type="ECO:0000256" key="8">
    <source>
        <dbReference type="PIRSR" id="PIRSR602129-50"/>
    </source>
</evidence>
<evidence type="ECO:0000256" key="1">
    <source>
        <dbReference type="ARBA" id="ARBA00001933"/>
    </source>
</evidence>
<dbReference type="AlphaFoldDB" id="W7DVN5"/>
<accession>W7DVN5</accession>
<dbReference type="GO" id="GO:0003723">
    <property type="term" value="F:RNA binding"/>
    <property type="evidence" value="ECO:0007669"/>
    <property type="project" value="InterPro"/>
</dbReference>
<dbReference type="Pfam" id="PF00282">
    <property type="entry name" value="Pyridoxal_deC"/>
    <property type="match status" value="1"/>
</dbReference>
<dbReference type="InterPro" id="IPR011989">
    <property type="entry name" value="ARM-like"/>
</dbReference>
<comment type="function">
    <text evidence="7">RNA-binding nucleolar protein required for pre-rRNA processing. Involved in production of 18S rRNA and assembly of small ribosomal subunit.</text>
</comment>
<dbReference type="Gene3D" id="1.25.10.10">
    <property type="entry name" value="Leucine-rich Repeat Variant"/>
    <property type="match status" value="2"/>
</dbReference>
<dbReference type="Proteomes" id="UP000054337">
    <property type="component" value="Unassembled WGS sequence"/>
</dbReference>
<dbReference type="PANTHER" id="PTHR45677:SF8">
    <property type="entry name" value="CYSTEINE SULFINIC ACID DECARBOXYLASE"/>
    <property type="match status" value="1"/>
</dbReference>
<feature type="compositionally biased region" description="Basic and acidic residues" evidence="9">
    <location>
        <begin position="10"/>
        <end position="39"/>
    </location>
</feature>
<sequence>MPKEHKKRGRREEQKKRKRDADDDASSKRPKHEDSDLLHVQDSVQELANGQISRPNESPFYGMLDEQEQEYFKKADEMLELNQFESTEDRDIFLASVWKEADSKELKIANSQSSRLLERLILLSSPDQLKSLFQKFSGHFLNLVQNRFASHCCEALFIKAAPAVTEETVKAEPLQTPPASDPDEVVVSMENLFLFTLGELEGYMGFLMTDKYASHVLRVLLIILSGAPLEKQTKSVMQSKKKEKITVSGAEKGQERVLEERVVPQSFLDALEKVISDSVSGIESHYLRSLTTHPLGGPTLQLLLKLELAHFGKSRAKNEKSIIHRLLPDNPIAEGTESAILINGLVYDTVGSRLLETIIENAPGKLFKAIYGEFFKDRMGNLSRNEIAGYVVGKILERLGKDDLEEAMRQIVDQIPSLVERNRTAVIKVLIERCVAREVNCAPITAQLEAAYAGSNGFEVTRILRLNEEEGKLRARHVQSPEKVHGSLLAQTMMTVDGPLGQLVFDSLANLSPELATQLARDPTASRTLQAALMSENASVIFRRKMIQLFYGKIGELALDPAASHVIDAIWQGTAGLAFIRERIAEELAENESSLRESHVGRAVWRNWRMDLYKRRRNDWVTQSRYTAGNQGFQSFPEGTSDAPQNPKAGRQLTAIELARQKHAAAKATQGKDGKKSKKGSQATNGSLLDAIQELIIPFIRSADEDAATKHTGHGLRIEGSGGPRTTIVEHHPPKKLESILSEELEINDKKVGKDGLVKLVSTVLKYSVNTWDQGFLDKLYASTNAVGVVSELLLAVLNTNAHVYHVSPVLTLVEKRTTKYLASLFGLPEKTCGGISQPGGSAANASAIVIARNTLFPETKTDGNGTHKFTLFTSAHGHYSVEKAANLFGLGSKNVIAVPVDDDGRMIPSELERLVTESKTRGETPFFVNATAGTTVHGSFDPFPALSSICKLHNLWLHIDGSWGGSVIFSPTYAPARLAGSHLADSITVNPHKMLGVPMTSSFLLGRDMNSFYHALTLPAGYLFHNAPGTDAQDIYDLADLTPQCGRRADSLKFFLALQYYGPQHFSDLVDRAYDNAEYLLQKLKDSGSFKTISPEPLPCLQVCFYYAKGGLVSEDSEKNSQATTEIAHRLVGRGFMVDFAPGEQGKFFRVVVNGNVGRRTMDGLVKAIEDAAAELRL</sequence>
<evidence type="ECO:0000256" key="6">
    <source>
        <dbReference type="ARBA" id="ARBA00023239"/>
    </source>
</evidence>
<dbReference type="GO" id="GO:0016831">
    <property type="term" value="F:carboxy-lyase activity"/>
    <property type="evidence" value="ECO:0007669"/>
    <property type="project" value="UniProtKB-KW"/>
</dbReference>
<name>W7DVN5_BIPV3</name>
<dbReference type="GO" id="GO:0005737">
    <property type="term" value="C:cytoplasm"/>
    <property type="evidence" value="ECO:0007669"/>
    <property type="project" value="TreeGrafter"/>
</dbReference>
<evidence type="ECO:0000256" key="9">
    <source>
        <dbReference type="SAM" id="MobiDB-lite"/>
    </source>
</evidence>
<dbReference type="SUPFAM" id="SSF48371">
    <property type="entry name" value="ARM repeat"/>
    <property type="match status" value="1"/>
</dbReference>
<comment type="similarity">
    <text evidence="2">Belongs to the group II decarboxylase family.</text>
</comment>
<feature type="region of interest" description="Disordered" evidence="9">
    <location>
        <begin position="661"/>
        <end position="684"/>
    </location>
</feature>
<keyword evidence="11" id="KW-1185">Reference proteome</keyword>
<dbReference type="OrthoDB" id="392571at2759"/>
<dbReference type="GO" id="GO:0030170">
    <property type="term" value="F:pyridoxal phosphate binding"/>
    <property type="evidence" value="ECO:0007669"/>
    <property type="project" value="InterPro"/>
</dbReference>